<accession>A0A813E356</accession>
<comment type="caution">
    <text evidence="1">The sequence shown here is derived from an EMBL/GenBank/DDBJ whole genome shotgun (WGS) entry which is preliminary data.</text>
</comment>
<evidence type="ECO:0000313" key="2">
    <source>
        <dbReference type="Proteomes" id="UP000654075"/>
    </source>
</evidence>
<sequence length="126" mass="13821">MSMDPKLLEAISKRVSASICYLDLVTLCLAQRQKVYDDGQDHALEDDGSRSLETRALSSTIGGIPFGNPRKAYFCVGHHAIFLMRSSLSHPLYGGHIEFQCIEKCLVDTGSRSRFVLILSSAGTAK</sequence>
<gene>
    <name evidence="1" type="ORF">PGLA1383_LOCUS13188</name>
</gene>
<dbReference type="AlphaFoldDB" id="A0A813E356"/>
<protein>
    <submittedName>
        <fullName evidence="1">Uncharacterized protein</fullName>
    </submittedName>
</protein>
<feature type="non-terminal residue" evidence="1">
    <location>
        <position position="1"/>
    </location>
</feature>
<dbReference type="Proteomes" id="UP000654075">
    <property type="component" value="Unassembled WGS sequence"/>
</dbReference>
<proteinExistence type="predicted"/>
<evidence type="ECO:0000313" key="1">
    <source>
        <dbReference type="EMBL" id="CAE8594662.1"/>
    </source>
</evidence>
<organism evidence="1 2">
    <name type="scientific">Polarella glacialis</name>
    <name type="common">Dinoflagellate</name>
    <dbReference type="NCBI Taxonomy" id="89957"/>
    <lineage>
        <taxon>Eukaryota</taxon>
        <taxon>Sar</taxon>
        <taxon>Alveolata</taxon>
        <taxon>Dinophyceae</taxon>
        <taxon>Suessiales</taxon>
        <taxon>Suessiaceae</taxon>
        <taxon>Polarella</taxon>
    </lineage>
</organism>
<keyword evidence="2" id="KW-1185">Reference proteome</keyword>
<reference evidence="1" key="1">
    <citation type="submission" date="2021-02" db="EMBL/GenBank/DDBJ databases">
        <authorList>
            <person name="Dougan E. K."/>
            <person name="Rhodes N."/>
            <person name="Thang M."/>
            <person name="Chan C."/>
        </authorList>
    </citation>
    <scope>NUCLEOTIDE SEQUENCE</scope>
</reference>
<name>A0A813E356_POLGL</name>
<dbReference type="EMBL" id="CAJNNV010007240">
    <property type="protein sequence ID" value="CAE8594662.1"/>
    <property type="molecule type" value="Genomic_DNA"/>
</dbReference>